<dbReference type="EMBL" id="CP120373">
    <property type="protein sequence ID" value="WEX89091.1"/>
    <property type="molecule type" value="Genomic_DNA"/>
</dbReference>
<keyword evidence="3" id="KW-0479">Metal-binding</keyword>
<evidence type="ECO:0000259" key="8">
    <source>
        <dbReference type="Pfam" id="PF03460"/>
    </source>
</evidence>
<dbReference type="EC" id="1.14.13.83" evidence="9"/>
<evidence type="ECO:0000256" key="7">
    <source>
        <dbReference type="SAM" id="MobiDB-lite"/>
    </source>
</evidence>
<dbReference type="NCBIfam" id="TIGR02435">
    <property type="entry name" value="CobG"/>
    <property type="match status" value="1"/>
</dbReference>
<evidence type="ECO:0000313" key="9">
    <source>
        <dbReference type="EMBL" id="WEX89091.1"/>
    </source>
</evidence>
<dbReference type="SUPFAM" id="SSF56014">
    <property type="entry name" value="Nitrite and sulphite reductase 4Fe-4S domain-like"/>
    <property type="match status" value="2"/>
</dbReference>
<dbReference type="InterPro" id="IPR045854">
    <property type="entry name" value="NO2/SO3_Rdtase_4Fe4S_sf"/>
</dbReference>
<evidence type="ECO:0000256" key="5">
    <source>
        <dbReference type="ARBA" id="ARBA00023004"/>
    </source>
</evidence>
<evidence type="ECO:0000256" key="3">
    <source>
        <dbReference type="ARBA" id="ARBA00022723"/>
    </source>
</evidence>
<evidence type="ECO:0000256" key="2">
    <source>
        <dbReference type="ARBA" id="ARBA00022617"/>
    </source>
</evidence>
<dbReference type="InterPro" id="IPR051329">
    <property type="entry name" value="NIR_SIR_4Fe-4S"/>
</dbReference>
<keyword evidence="6" id="KW-0411">Iron-sulfur</keyword>
<dbReference type="PANTHER" id="PTHR32439">
    <property type="entry name" value="FERREDOXIN--NITRITE REDUCTASE, CHLOROPLASTIC"/>
    <property type="match status" value="1"/>
</dbReference>
<organism evidence="9 10">
    <name type="scientific">Sinorhizobium garamanticum</name>
    <dbReference type="NCBI Taxonomy" id="680247"/>
    <lineage>
        <taxon>Bacteria</taxon>
        <taxon>Pseudomonadati</taxon>
        <taxon>Pseudomonadota</taxon>
        <taxon>Alphaproteobacteria</taxon>
        <taxon>Hyphomicrobiales</taxon>
        <taxon>Rhizobiaceae</taxon>
        <taxon>Sinorhizobium/Ensifer group</taxon>
        <taxon>Sinorhizobium</taxon>
    </lineage>
</organism>
<dbReference type="Proteomes" id="UP001229355">
    <property type="component" value="Chromosome 1"/>
</dbReference>
<name>A0ABY8DDY1_9HYPH</name>
<dbReference type="Gene3D" id="3.90.480.10">
    <property type="entry name" value="Sulfite Reductase Hemoprotein,Domain 2"/>
    <property type="match status" value="1"/>
</dbReference>
<evidence type="ECO:0000313" key="10">
    <source>
        <dbReference type="Proteomes" id="UP001229355"/>
    </source>
</evidence>
<dbReference type="InterPro" id="IPR036136">
    <property type="entry name" value="Nit/Sulf_reduc_fer-like_dom_sf"/>
</dbReference>
<protein>
    <submittedName>
        <fullName evidence="9">Precorrin-3B synthase</fullName>
        <ecNumber evidence="9">1.14.13.83</ecNumber>
    </submittedName>
</protein>
<dbReference type="Pfam" id="PF03460">
    <property type="entry name" value="NIR_SIR_ferr"/>
    <property type="match status" value="1"/>
</dbReference>
<feature type="domain" description="Nitrite/Sulfite reductase ferredoxin-like" evidence="8">
    <location>
        <begin position="29"/>
        <end position="94"/>
    </location>
</feature>
<dbReference type="PANTHER" id="PTHR32439:SF9">
    <property type="entry name" value="BLR3264 PROTEIN"/>
    <property type="match status" value="1"/>
</dbReference>
<feature type="region of interest" description="Disordered" evidence="7">
    <location>
        <begin position="1"/>
        <end position="20"/>
    </location>
</feature>
<evidence type="ECO:0000256" key="1">
    <source>
        <dbReference type="ARBA" id="ARBA00022485"/>
    </source>
</evidence>
<keyword evidence="10" id="KW-1185">Reference proteome</keyword>
<dbReference type="RefSeq" id="WP_280661078.1">
    <property type="nucleotide sequence ID" value="NZ_CP120373.1"/>
</dbReference>
<evidence type="ECO:0000256" key="4">
    <source>
        <dbReference type="ARBA" id="ARBA00023002"/>
    </source>
</evidence>
<dbReference type="InterPro" id="IPR006066">
    <property type="entry name" value="NO2/SO3_Rdtase_FeS/sirohaem_BS"/>
</dbReference>
<dbReference type="PRINTS" id="PR00397">
    <property type="entry name" value="SIROHAEM"/>
</dbReference>
<accession>A0ABY8DDY1</accession>
<dbReference type="GO" id="GO:0043818">
    <property type="term" value="F:precorrin-3B synthase activity"/>
    <property type="evidence" value="ECO:0007669"/>
    <property type="project" value="UniProtKB-EC"/>
</dbReference>
<dbReference type="Gene3D" id="3.30.413.10">
    <property type="entry name" value="Sulfite Reductase Hemoprotein, domain 1"/>
    <property type="match status" value="2"/>
</dbReference>
<keyword evidence="2" id="KW-0349">Heme</keyword>
<sequence length="458" mass="46497">MTSCATPRPDAAAPDSSMRRGVCPSLAKPMQTGDGLLVRLRPATGSLTPAELRALAVAAERFGNGILEVTARGNLQVRGLTTAKVSGLASAIGEAGIAVAEGVAIETPPLAGVDTDEIIDPRPLALALREAIAALDPPLKLAPKLSIIIDGGGRFHLDDIVADLRSKAVNTDDGVAWLLSLGGTARAARPVALLDRHGAVPGLLAVLRRLAAMGDAARGRDLDAEVVKDQLAGGARPPTTSTLAMEPAVPAAGLHTFADGATVLGVGLAFAQVDAASLTAFLRKAEELSVAEIRLAPGHGLFLLGLDRDAAAILQRLALSLGFRIAQDDPRNHIATCAGTGACASALMETKAVARLMVEAAPELLDGSLTAHLSGCPKGCARPSSAELTLVGAPSGYALVVNGTASVAPSAYTDANGIRSAFGHLGALVRKNKDAGESARSCLTRLGAARIAAAFEQG</sequence>
<dbReference type="InterPro" id="IPR005117">
    <property type="entry name" value="NiRdtase/SiRdtase_haem-b_fer"/>
</dbReference>
<evidence type="ECO:0000256" key="6">
    <source>
        <dbReference type="ARBA" id="ARBA00023014"/>
    </source>
</evidence>
<dbReference type="SUPFAM" id="SSF55124">
    <property type="entry name" value="Nitrite/Sulfite reductase N-terminal domain-like"/>
    <property type="match status" value="2"/>
</dbReference>
<dbReference type="PROSITE" id="PS00365">
    <property type="entry name" value="NIR_SIR"/>
    <property type="match status" value="1"/>
</dbReference>
<proteinExistence type="predicted"/>
<keyword evidence="4 9" id="KW-0560">Oxidoreductase</keyword>
<keyword evidence="5" id="KW-0408">Iron</keyword>
<dbReference type="InterPro" id="IPR012798">
    <property type="entry name" value="Cbl_synth_CobG-like"/>
</dbReference>
<reference evidence="9 10" key="1">
    <citation type="submission" date="2023-03" db="EMBL/GenBank/DDBJ databases">
        <authorList>
            <person name="Kaur S."/>
            <person name="Espinosa-Saiz D."/>
            <person name="Velazquez E."/>
            <person name="Menendez E."/>
            <person name="diCenzo G.C."/>
        </authorList>
    </citation>
    <scope>NUCLEOTIDE SEQUENCE [LARGE SCALE GENOMIC DNA]</scope>
    <source>
        <strain evidence="9 10">LMG 24692</strain>
    </source>
</reference>
<keyword evidence="1" id="KW-0004">4Fe-4S</keyword>
<gene>
    <name evidence="9" type="primary">cobG</name>
    <name evidence="9" type="ORF">PZN02_001634</name>
</gene>